<keyword evidence="1" id="KW-0175">Coiled coil</keyword>
<protein>
    <submittedName>
        <fullName evidence="2">Uncharacterized protein</fullName>
    </submittedName>
</protein>
<comment type="caution">
    <text evidence="2">The sequence shown here is derived from an EMBL/GenBank/DDBJ whole genome shotgun (WGS) entry which is preliminary data.</text>
</comment>
<organism evidence="2 3">
    <name type="scientific">Sanguibacter inulinus</name>
    <dbReference type="NCBI Taxonomy" id="60922"/>
    <lineage>
        <taxon>Bacteria</taxon>
        <taxon>Bacillati</taxon>
        <taxon>Actinomycetota</taxon>
        <taxon>Actinomycetes</taxon>
        <taxon>Micrococcales</taxon>
        <taxon>Sanguibacteraceae</taxon>
        <taxon>Sanguibacter</taxon>
    </lineage>
</organism>
<sequence length="189" mass="21155">MTAIAWISLVALLVAVASLVWNVINARKIRQQPRQIRQAELRLNIQDLIYDLLEDLSRVGVGLESGQRAGEVSAHIGNLDRLLDRRQDDVQGISDYQIAGCRQLISAVRRAWLDAVHENKMLGYAVDELELYRTKGNTTPKGLRDMEGRIRHCEAVKNAAENKLHSAIEAARAGLEALRGQLRALDTRN</sequence>
<evidence type="ECO:0000313" key="2">
    <source>
        <dbReference type="EMBL" id="NYS95217.1"/>
    </source>
</evidence>
<dbReference type="AlphaFoldDB" id="A0A853EX45"/>
<evidence type="ECO:0000313" key="3">
    <source>
        <dbReference type="Proteomes" id="UP000561011"/>
    </source>
</evidence>
<proteinExistence type="predicted"/>
<evidence type="ECO:0000256" key="1">
    <source>
        <dbReference type="SAM" id="Coils"/>
    </source>
</evidence>
<gene>
    <name evidence="2" type="ORF">HZZ10_17010</name>
</gene>
<dbReference type="EMBL" id="JACBYE010000061">
    <property type="protein sequence ID" value="NYS95217.1"/>
    <property type="molecule type" value="Genomic_DNA"/>
</dbReference>
<feature type="coiled-coil region" evidence="1">
    <location>
        <begin position="143"/>
        <end position="188"/>
    </location>
</feature>
<dbReference type="Proteomes" id="UP000561011">
    <property type="component" value="Unassembled WGS sequence"/>
</dbReference>
<dbReference type="RefSeq" id="WP_179914428.1">
    <property type="nucleotide sequence ID" value="NZ_JACBYE010000061.1"/>
</dbReference>
<reference evidence="2 3" key="1">
    <citation type="submission" date="2020-07" db="EMBL/GenBank/DDBJ databases">
        <title>MOT database genomes.</title>
        <authorList>
            <person name="Joseph S."/>
            <person name="Aduse-Opoku J."/>
            <person name="Hashim A."/>
            <person name="Wade W."/>
            <person name="Curtis M."/>
        </authorList>
    </citation>
    <scope>NUCLEOTIDE SEQUENCE [LARGE SCALE GENOMIC DNA]</scope>
    <source>
        <strain evidence="2 3">DSM 100099</strain>
    </source>
</reference>
<name>A0A853EX45_9MICO</name>
<keyword evidence="3" id="KW-1185">Reference proteome</keyword>
<accession>A0A853EX45</accession>